<dbReference type="RefSeq" id="WP_091808683.1">
    <property type="nucleotide sequence ID" value="NZ_CP016353.1"/>
</dbReference>
<accession>A0A222VRK5</accession>
<dbReference type="STRING" id="530584.SAMN05421630_11096"/>
<dbReference type="GO" id="GO:0016787">
    <property type="term" value="F:hydrolase activity"/>
    <property type="evidence" value="ECO:0007669"/>
    <property type="project" value="UniProtKB-KW"/>
</dbReference>
<dbReference type="KEGG" id="pmad:BAY61_17690"/>
<evidence type="ECO:0000256" key="1">
    <source>
        <dbReference type="ARBA" id="ARBA00022801"/>
    </source>
</evidence>
<dbReference type="InterPro" id="IPR029058">
    <property type="entry name" value="AB_hydrolase_fold"/>
</dbReference>
<dbReference type="AlphaFoldDB" id="A0A222VRK5"/>
<evidence type="ECO:0000313" key="2">
    <source>
        <dbReference type="EMBL" id="SDD59010.1"/>
    </source>
</evidence>
<dbReference type="Proteomes" id="UP000199494">
    <property type="component" value="Unassembled WGS sequence"/>
</dbReference>
<name>A0A222VRK5_9PSEU</name>
<dbReference type="PANTHER" id="PTHR48081:SF8">
    <property type="entry name" value="ALPHA_BETA HYDROLASE FOLD-3 DOMAIN-CONTAINING PROTEIN-RELATED"/>
    <property type="match status" value="1"/>
</dbReference>
<keyword evidence="3" id="KW-1185">Reference proteome</keyword>
<dbReference type="InterPro" id="IPR013094">
    <property type="entry name" value="AB_hydrolase_3"/>
</dbReference>
<dbReference type="OrthoDB" id="3206739at2"/>
<protein>
    <submittedName>
        <fullName evidence="2">Acetyl esterase/lipase</fullName>
    </submittedName>
</protein>
<reference evidence="2 3" key="1">
    <citation type="submission" date="2016-10" db="EMBL/GenBank/DDBJ databases">
        <authorList>
            <person name="de Groot N.N."/>
        </authorList>
    </citation>
    <scope>NUCLEOTIDE SEQUENCE [LARGE SCALE GENOMIC DNA]</scope>
    <source>
        <strain evidence="2 3">CGMCC 4.5506</strain>
    </source>
</reference>
<dbReference type="Gene3D" id="3.40.50.1820">
    <property type="entry name" value="alpha/beta hydrolase"/>
    <property type="match status" value="1"/>
</dbReference>
<sequence>MKRKAATLLGLAAATAVIGGRIPRTRQRLAAVAPDLRGPALLWLPFELRSRTLLRLLRLAPAPATPLVPGVSVSRRDTGDGAESGTGIHVYEPADRTRPSGALLWLHGGGYVMGSPVSDHTLCGRFAAELGILVVSVDYRLAPEHPFPEGLDDAVTVLRWSRRHAGELGIDPERVAVGGESAGGGLAAALAQRAHDEGDLSPCFQLLVYPMLDDRTALDAAREPTLVWSPSANRFGWSSYLGHPLSAGETRPYAVPARRADLGGLAPAWIGVGDLDLFHDEDVDYAHRLGEAGVDCLLEVVPGMYHGALSLVPGAPSVTAFRASAIRALGAAVNPPPPVSQSAICKT</sequence>
<dbReference type="SUPFAM" id="SSF53474">
    <property type="entry name" value="alpha/beta-Hydrolases"/>
    <property type="match status" value="1"/>
</dbReference>
<proteinExistence type="predicted"/>
<evidence type="ECO:0000313" key="3">
    <source>
        <dbReference type="Proteomes" id="UP000199494"/>
    </source>
</evidence>
<organism evidence="2 3">
    <name type="scientific">Prauserella marina</name>
    <dbReference type="NCBI Taxonomy" id="530584"/>
    <lineage>
        <taxon>Bacteria</taxon>
        <taxon>Bacillati</taxon>
        <taxon>Actinomycetota</taxon>
        <taxon>Actinomycetes</taxon>
        <taxon>Pseudonocardiales</taxon>
        <taxon>Pseudonocardiaceae</taxon>
        <taxon>Prauserella</taxon>
    </lineage>
</organism>
<dbReference type="InterPro" id="IPR050300">
    <property type="entry name" value="GDXG_lipolytic_enzyme"/>
</dbReference>
<dbReference type="PANTHER" id="PTHR48081">
    <property type="entry name" value="AB HYDROLASE SUPERFAMILY PROTEIN C4A8.06C"/>
    <property type="match status" value="1"/>
</dbReference>
<gene>
    <name evidence="2" type="ORF">SAMN05421630_11096</name>
</gene>
<dbReference type="Pfam" id="PF07859">
    <property type="entry name" value="Abhydrolase_3"/>
    <property type="match status" value="1"/>
</dbReference>
<dbReference type="EMBL" id="FMZE01000010">
    <property type="protein sequence ID" value="SDD59010.1"/>
    <property type="molecule type" value="Genomic_DNA"/>
</dbReference>
<keyword evidence="1" id="KW-0378">Hydrolase</keyword>